<reference evidence="3" key="1">
    <citation type="submission" date="2017-10" db="EMBL/GenBank/DDBJ databases">
        <title>Staphylococcus edaphicus sp. nov., isolated in Antarctica, harbouring mecC gene and genomic islands essential in adaptation to extreme environment.</title>
        <authorList>
            <person name="Pantucek R."/>
            <person name="Sedlacek I."/>
            <person name="Indrakova A."/>
            <person name="Vrbovska V."/>
            <person name="Maslanova I."/>
            <person name="Kovarovic V."/>
            <person name="Svec P."/>
            <person name="Kralova S."/>
            <person name="Kristofova L."/>
            <person name="Keklakova J."/>
            <person name="Petras P."/>
            <person name="Doskar J."/>
        </authorList>
    </citation>
    <scope>NUCLEOTIDE SEQUENCE [LARGE SCALE GENOMIC DNA]</scope>
    <source>
        <strain evidence="3">CCM 5085</strain>
    </source>
</reference>
<keyword evidence="1" id="KW-0812">Transmembrane</keyword>
<keyword evidence="1" id="KW-0472">Membrane</keyword>
<dbReference type="Proteomes" id="UP000223828">
    <property type="component" value="Unassembled WGS sequence"/>
</dbReference>
<feature type="transmembrane region" description="Helical" evidence="1">
    <location>
        <begin position="6"/>
        <end position="29"/>
    </location>
</feature>
<evidence type="ECO:0000313" key="3">
    <source>
        <dbReference type="Proteomes" id="UP000223828"/>
    </source>
</evidence>
<evidence type="ECO:0000313" key="2">
    <source>
        <dbReference type="EMBL" id="PHK48804.1"/>
    </source>
</evidence>
<dbReference type="AlphaFoldDB" id="A0A2C6WLY8"/>
<feature type="transmembrane region" description="Helical" evidence="1">
    <location>
        <begin position="50"/>
        <end position="67"/>
    </location>
</feature>
<sequence length="69" mass="8299">MHFIVIVILSLIFAFLATMPFLFINTRLYENTNHSKDEVRHERVRAVKRFIYFLILAIVILLTYHFLTD</sequence>
<accession>A0A2C6WLY8</accession>
<dbReference type="EMBL" id="MRZN01000023">
    <property type="protein sequence ID" value="PHK48804.1"/>
    <property type="molecule type" value="Genomic_DNA"/>
</dbReference>
<keyword evidence="1" id="KW-1133">Transmembrane helix</keyword>
<evidence type="ECO:0000256" key="1">
    <source>
        <dbReference type="SAM" id="Phobius"/>
    </source>
</evidence>
<organism evidence="2 3">
    <name type="scientific">Staphylococcus edaphicus</name>
    <dbReference type="NCBI Taxonomy" id="1955013"/>
    <lineage>
        <taxon>Bacteria</taxon>
        <taxon>Bacillati</taxon>
        <taxon>Bacillota</taxon>
        <taxon>Bacilli</taxon>
        <taxon>Bacillales</taxon>
        <taxon>Staphylococcaceae</taxon>
        <taxon>Staphylococcus</taxon>
    </lineage>
</organism>
<name>A0A2C6WLY8_9STAP</name>
<protein>
    <submittedName>
        <fullName evidence="2">Uncharacterized protein</fullName>
    </submittedName>
</protein>
<gene>
    <name evidence="2" type="ORF">BTJ66_11395</name>
</gene>
<comment type="caution">
    <text evidence="2">The sequence shown here is derived from an EMBL/GenBank/DDBJ whole genome shotgun (WGS) entry which is preliminary data.</text>
</comment>
<proteinExistence type="predicted"/>